<dbReference type="AlphaFoldDB" id="A0A699KXV8"/>
<name>A0A699KXV8_TANCI</name>
<comment type="caution">
    <text evidence="2">The sequence shown here is derived from an EMBL/GenBank/DDBJ whole genome shotgun (WGS) entry which is preliminary data.</text>
</comment>
<feature type="non-terminal residue" evidence="2">
    <location>
        <position position="1"/>
    </location>
</feature>
<proteinExistence type="predicted"/>
<organism evidence="2">
    <name type="scientific">Tanacetum cinerariifolium</name>
    <name type="common">Dalmatian daisy</name>
    <name type="synonym">Chrysanthemum cinerariifolium</name>
    <dbReference type="NCBI Taxonomy" id="118510"/>
    <lineage>
        <taxon>Eukaryota</taxon>
        <taxon>Viridiplantae</taxon>
        <taxon>Streptophyta</taxon>
        <taxon>Embryophyta</taxon>
        <taxon>Tracheophyta</taxon>
        <taxon>Spermatophyta</taxon>
        <taxon>Magnoliopsida</taxon>
        <taxon>eudicotyledons</taxon>
        <taxon>Gunneridae</taxon>
        <taxon>Pentapetalae</taxon>
        <taxon>asterids</taxon>
        <taxon>campanulids</taxon>
        <taxon>Asterales</taxon>
        <taxon>Asteraceae</taxon>
        <taxon>Asteroideae</taxon>
        <taxon>Anthemideae</taxon>
        <taxon>Anthemidinae</taxon>
        <taxon>Tanacetum</taxon>
    </lineage>
</organism>
<evidence type="ECO:0000256" key="1">
    <source>
        <dbReference type="SAM" id="MobiDB-lite"/>
    </source>
</evidence>
<feature type="compositionally biased region" description="Basic and acidic residues" evidence="1">
    <location>
        <begin position="73"/>
        <end position="99"/>
    </location>
</feature>
<gene>
    <name evidence="2" type="ORF">Tci_688799</name>
</gene>
<evidence type="ECO:0000313" key="2">
    <source>
        <dbReference type="EMBL" id="GFB16828.1"/>
    </source>
</evidence>
<feature type="region of interest" description="Disordered" evidence="1">
    <location>
        <begin position="63"/>
        <end position="105"/>
    </location>
</feature>
<accession>A0A699KXV8</accession>
<reference evidence="2" key="1">
    <citation type="journal article" date="2019" name="Sci. Rep.">
        <title>Draft genome of Tanacetum cinerariifolium, the natural source of mosquito coil.</title>
        <authorList>
            <person name="Yamashiro T."/>
            <person name="Shiraishi A."/>
            <person name="Satake H."/>
            <person name="Nakayama K."/>
        </authorList>
    </citation>
    <scope>NUCLEOTIDE SEQUENCE</scope>
</reference>
<sequence length="156" mass="17666">IPGKFLDEGLVPLMSNQDVLSLLRYVPIYKEIEVYVEKNMMEVVLGTGKGVVIEEVMEDGEVKEVSETGNSDFSHETLEMKNKVKAEQEMEEPDPYHGEDEAEENAELFDEHDRLLEHVPFQKQTVIIVDGDAPLLVVNALVVVLDEQLESPNNKR</sequence>
<protein>
    <submittedName>
        <fullName evidence="2">Uncharacterized protein</fullName>
    </submittedName>
</protein>
<dbReference type="EMBL" id="BKCJ010566835">
    <property type="protein sequence ID" value="GFB16828.1"/>
    <property type="molecule type" value="Genomic_DNA"/>
</dbReference>